<evidence type="ECO:0000313" key="1">
    <source>
        <dbReference type="EMBL" id="MDT2982713.1"/>
    </source>
</evidence>
<accession>A0ABD5FMD4</accession>
<dbReference type="SUPFAM" id="SSF52266">
    <property type="entry name" value="SGNH hydrolase"/>
    <property type="match status" value="1"/>
</dbReference>
<sequence length="681" mass="76360">MVEIKKLIERDSQGTPRQVFPESHIEAVLGLEERLNDIEVGGGASRVTEYYVRNLSNETLKKAKNYTDEILAGGIADQTVAYAEVKDESLNYNNVDFLKVSKNRFNPAILQPNGFHNYTTGVWTSSPYYDTSGKIPCRPGQVWTARYTRWVCYFDKNKAFKTGGFASGGTDELKTFTIPEGVYYFEATCQKVHTDDQQVELGSVLSPYNSFSMEIDKLKVNINEAIDIKRDSLSVDKMDFIKQGKNLFDLNKSTKGYYVNPTTGLLNSSPNYLASAMIPTYGNKVSIQGIKFYALYNKDGGFLSGDTLTESKTIPASDEHYWIRVSPTSRLEGAAQVEYGDITEYEPYRAVLKGVKTESEFQSIPSINLPSTVYATVNKELVIFKNNILLDKGYDFRWGRGIQGELAYRETFDQVGDKTLSIEIYREGKLITSKSVLVKVNAPRSTPITAMIIGDSTVASATTEPSAEARLGYHMLQEMGSNLKLVGIRGIGASKHEGRGGWTAKDYRSNKTDQTGTNPFYNPSTQDFDFAYYMENTNQDVPGLVFIQLGINDLFNYSTDEQAVTKVDEFINDVKFIAANIKAYNSNIKIAYNIAIPPTEKIDVFATTYSNYNLPQWRYKRNNSLLAEKVIEELSSDNNLILNPIHKGINVFENIRDGVHPTDDGYKELASENVDFINGLN</sequence>
<dbReference type="InterPro" id="IPR001087">
    <property type="entry name" value="GDSL"/>
</dbReference>
<name>A0ABD5FMD4_ENTCA</name>
<dbReference type="EMBL" id="JARQDZ010000003">
    <property type="protein sequence ID" value="MDT2982713.1"/>
    <property type="molecule type" value="Genomic_DNA"/>
</dbReference>
<dbReference type="RefSeq" id="WP_311957304.1">
    <property type="nucleotide sequence ID" value="NZ_JARQDZ010000003.1"/>
</dbReference>
<organism evidence="1 2">
    <name type="scientific">Enterococcus casseliflavus</name>
    <name type="common">Enterococcus flavescens</name>
    <dbReference type="NCBI Taxonomy" id="37734"/>
    <lineage>
        <taxon>Bacteria</taxon>
        <taxon>Bacillati</taxon>
        <taxon>Bacillota</taxon>
        <taxon>Bacilli</taxon>
        <taxon>Lactobacillales</taxon>
        <taxon>Enterococcaceae</taxon>
        <taxon>Enterococcus</taxon>
    </lineage>
</organism>
<dbReference type="InterPro" id="IPR036514">
    <property type="entry name" value="SGNH_hydro_sf"/>
</dbReference>
<dbReference type="Pfam" id="PF00657">
    <property type="entry name" value="Lipase_GDSL"/>
    <property type="match status" value="1"/>
</dbReference>
<dbReference type="AlphaFoldDB" id="A0ABD5FMD4"/>
<gene>
    <name evidence="1" type="ORF">P7I34_08575</name>
</gene>
<reference evidence="1 2" key="1">
    <citation type="submission" date="2023-03" db="EMBL/GenBank/DDBJ databases">
        <authorList>
            <person name="Shen W."/>
            <person name="Cai J."/>
        </authorList>
    </citation>
    <scope>NUCLEOTIDE SEQUENCE [LARGE SCALE GENOMIC DNA]</scope>
    <source>
        <strain evidence="1 2">B516</strain>
    </source>
</reference>
<dbReference type="Proteomes" id="UP001253851">
    <property type="component" value="Unassembled WGS sequence"/>
</dbReference>
<evidence type="ECO:0000313" key="2">
    <source>
        <dbReference type="Proteomes" id="UP001253851"/>
    </source>
</evidence>
<dbReference type="Gene3D" id="3.40.50.1110">
    <property type="entry name" value="SGNH hydrolase"/>
    <property type="match status" value="1"/>
</dbReference>
<proteinExistence type="predicted"/>
<protein>
    <submittedName>
        <fullName evidence="1">GDSL-type esterase/lipase family protein</fullName>
    </submittedName>
</protein>
<comment type="caution">
    <text evidence="1">The sequence shown here is derived from an EMBL/GenBank/DDBJ whole genome shotgun (WGS) entry which is preliminary data.</text>
</comment>